<organism evidence="1 2">
    <name type="scientific">Rhodocollybia butyracea</name>
    <dbReference type="NCBI Taxonomy" id="206335"/>
    <lineage>
        <taxon>Eukaryota</taxon>
        <taxon>Fungi</taxon>
        <taxon>Dikarya</taxon>
        <taxon>Basidiomycota</taxon>
        <taxon>Agaricomycotina</taxon>
        <taxon>Agaricomycetes</taxon>
        <taxon>Agaricomycetidae</taxon>
        <taxon>Agaricales</taxon>
        <taxon>Marasmiineae</taxon>
        <taxon>Omphalotaceae</taxon>
        <taxon>Rhodocollybia</taxon>
    </lineage>
</organism>
<comment type="caution">
    <text evidence="1">The sequence shown here is derived from an EMBL/GenBank/DDBJ whole genome shotgun (WGS) entry which is preliminary data.</text>
</comment>
<dbReference type="Proteomes" id="UP000772434">
    <property type="component" value="Unassembled WGS sequence"/>
</dbReference>
<gene>
    <name evidence="1" type="ORF">BDP27DRAFT_1371921</name>
</gene>
<proteinExistence type="predicted"/>
<dbReference type="AlphaFoldDB" id="A0A9P5P9H6"/>
<evidence type="ECO:0000313" key="1">
    <source>
        <dbReference type="EMBL" id="KAF9059032.1"/>
    </source>
</evidence>
<dbReference type="EMBL" id="JADNRY010000331">
    <property type="protein sequence ID" value="KAF9059032.1"/>
    <property type="molecule type" value="Genomic_DNA"/>
</dbReference>
<reference evidence="1" key="1">
    <citation type="submission" date="2020-11" db="EMBL/GenBank/DDBJ databases">
        <authorList>
            <consortium name="DOE Joint Genome Institute"/>
            <person name="Ahrendt S."/>
            <person name="Riley R."/>
            <person name="Andreopoulos W."/>
            <person name="Labutti K."/>
            <person name="Pangilinan J."/>
            <person name="Ruiz-Duenas F.J."/>
            <person name="Barrasa J.M."/>
            <person name="Sanchez-Garcia M."/>
            <person name="Camarero S."/>
            <person name="Miyauchi S."/>
            <person name="Serrano A."/>
            <person name="Linde D."/>
            <person name="Babiker R."/>
            <person name="Drula E."/>
            <person name="Ayuso-Fernandez I."/>
            <person name="Pacheco R."/>
            <person name="Padilla G."/>
            <person name="Ferreira P."/>
            <person name="Barriuso J."/>
            <person name="Kellner H."/>
            <person name="Castanera R."/>
            <person name="Alfaro M."/>
            <person name="Ramirez L."/>
            <person name="Pisabarro A.G."/>
            <person name="Kuo A."/>
            <person name="Tritt A."/>
            <person name="Lipzen A."/>
            <person name="He G."/>
            <person name="Yan M."/>
            <person name="Ng V."/>
            <person name="Cullen D."/>
            <person name="Martin F."/>
            <person name="Rosso M.-N."/>
            <person name="Henrissat B."/>
            <person name="Hibbett D."/>
            <person name="Martinez A.T."/>
            <person name="Grigoriev I.V."/>
        </authorList>
    </citation>
    <scope>NUCLEOTIDE SEQUENCE</scope>
    <source>
        <strain evidence="1">AH 40177</strain>
    </source>
</reference>
<keyword evidence="2" id="KW-1185">Reference proteome</keyword>
<name>A0A9P5P9H6_9AGAR</name>
<sequence length="208" mass="23044">MVTAVQKMTISIRFSQGFSQKSWNEAGIMALCKPYANPIEQHIVDGSSILQMIISMIFKVSIEADPGCARRIEVPLPRTLWDSQPTFQIPFLRFVEAIDTWHIFVQMAKSVIYWLPLKAICPRKLAASESASSLTSATIWLRRAPGLGYYKALRKGLSSSSILEPADSVVEAQKNKLVGKTHTLKDLTGVLYASAVDKENKGSSMKPI</sequence>
<protein>
    <submittedName>
        <fullName evidence="1">Uncharacterized protein</fullName>
    </submittedName>
</protein>
<accession>A0A9P5P9H6</accession>
<evidence type="ECO:0000313" key="2">
    <source>
        <dbReference type="Proteomes" id="UP000772434"/>
    </source>
</evidence>